<comment type="caution">
    <text evidence="5">The sequence shown here is derived from an EMBL/GenBank/DDBJ whole genome shotgun (WGS) entry which is preliminary data.</text>
</comment>
<dbReference type="GO" id="GO:0003700">
    <property type="term" value="F:DNA-binding transcription factor activity"/>
    <property type="evidence" value="ECO:0007669"/>
    <property type="project" value="InterPro"/>
</dbReference>
<dbReference type="GO" id="GO:0003677">
    <property type="term" value="F:DNA binding"/>
    <property type="evidence" value="ECO:0007669"/>
    <property type="project" value="UniProtKB-KW"/>
</dbReference>
<organism evidence="5 6">
    <name type="scientific">Aurantiacibacter xanthus</name>
    <dbReference type="NCBI Taxonomy" id="1784712"/>
    <lineage>
        <taxon>Bacteria</taxon>
        <taxon>Pseudomonadati</taxon>
        <taxon>Pseudomonadota</taxon>
        <taxon>Alphaproteobacteria</taxon>
        <taxon>Sphingomonadales</taxon>
        <taxon>Erythrobacteraceae</taxon>
        <taxon>Aurantiacibacter</taxon>
    </lineage>
</organism>
<keyword evidence="1" id="KW-0805">Transcription regulation</keyword>
<dbReference type="PANTHER" id="PTHR42756">
    <property type="entry name" value="TRANSCRIPTIONAL REGULATOR, MARR"/>
    <property type="match status" value="1"/>
</dbReference>
<accession>A0A3A1P7J9</accession>
<dbReference type="SUPFAM" id="SSF46785">
    <property type="entry name" value="Winged helix' DNA-binding domain"/>
    <property type="match status" value="1"/>
</dbReference>
<dbReference type="EMBL" id="QXFM01000095">
    <property type="protein sequence ID" value="RIV85520.1"/>
    <property type="molecule type" value="Genomic_DNA"/>
</dbReference>
<feature type="domain" description="HTH marR-type" evidence="4">
    <location>
        <begin position="21"/>
        <end position="151"/>
    </location>
</feature>
<keyword evidence="3" id="KW-0804">Transcription</keyword>
<dbReference type="PROSITE" id="PS50995">
    <property type="entry name" value="HTH_MARR_2"/>
    <property type="match status" value="1"/>
</dbReference>
<dbReference type="InterPro" id="IPR000835">
    <property type="entry name" value="HTH_MarR-typ"/>
</dbReference>
<dbReference type="PANTHER" id="PTHR42756:SF1">
    <property type="entry name" value="TRANSCRIPTIONAL REPRESSOR OF EMRAB OPERON"/>
    <property type="match status" value="1"/>
</dbReference>
<dbReference type="InterPro" id="IPR036388">
    <property type="entry name" value="WH-like_DNA-bd_sf"/>
</dbReference>
<protein>
    <submittedName>
        <fullName evidence="5">MarR family transcriptional regulator</fullName>
    </submittedName>
</protein>
<dbReference type="InterPro" id="IPR036390">
    <property type="entry name" value="WH_DNA-bd_sf"/>
</dbReference>
<evidence type="ECO:0000313" key="6">
    <source>
        <dbReference type="Proteomes" id="UP000265366"/>
    </source>
</evidence>
<keyword evidence="2" id="KW-0238">DNA-binding</keyword>
<evidence type="ECO:0000256" key="3">
    <source>
        <dbReference type="ARBA" id="ARBA00023163"/>
    </source>
</evidence>
<evidence type="ECO:0000256" key="2">
    <source>
        <dbReference type="ARBA" id="ARBA00023125"/>
    </source>
</evidence>
<evidence type="ECO:0000259" key="4">
    <source>
        <dbReference type="PROSITE" id="PS50995"/>
    </source>
</evidence>
<sequence>MTVCWRGLPIVIEPKADAALAELPGYLLRRAASVMMAEFATRLAPLDLRISELTVLFVAGSGEELTSSEIGQIADIKRANMPKLLDPLEHQGLIRREPLDGRRIAIIVTDKGEARLAEARKVIEQFETDLLETVPTRHRAHLIPALDALRNYGKE</sequence>
<dbReference type="Gene3D" id="1.10.10.10">
    <property type="entry name" value="Winged helix-like DNA-binding domain superfamily/Winged helix DNA-binding domain"/>
    <property type="match status" value="1"/>
</dbReference>
<reference evidence="5 6" key="1">
    <citation type="submission" date="2018-08" db="EMBL/GenBank/DDBJ databases">
        <title>Erythrobacter zhengii sp.nov., a bacterium isolated from deep-sea sediment.</title>
        <authorList>
            <person name="Fang C."/>
            <person name="Wu Y.-H."/>
            <person name="Sun C."/>
            <person name="Wang H."/>
            <person name="Cheng H."/>
            <person name="Meng F.-X."/>
            <person name="Wang C.-S."/>
            <person name="Xu X.-W."/>
        </authorList>
    </citation>
    <scope>NUCLEOTIDE SEQUENCE [LARGE SCALE GENOMIC DNA]</scope>
    <source>
        <strain evidence="5 6">CCTCC AB 2015396</strain>
    </source>
</reference>
<gene>
    <name evidence="5" type="ORF">D2V17_10540</name>
</gene>
<name>A0A3A1P7J9_9SPHN</name>
<dbReference type="OrthoDB" id="8256382at2"/>
<evidence type="ECO:0000256" key="1">
    <source>
        <dbReference type="ARBA" id="ARBA00023015"/>
    </source>
</evidence>
<keyword evidence="6" id="KW-1185">Reference proteome</keyword>
<dbReference type="SMART" id="SM00347">
    <property type="entry name" value="HTH_MARR"/>
    <property type="match status" value="1"/>
</dbReference>
<evidence type="ECO:0000313" key="5">
    <source>
        <dbReference type="EMBL" id="RIV85520.1"/>
    </source>
</evidence>
<proteinExistence type="predicted"/>
<dbReference type="Proteomes" id="UP000265366">
    <property type="component" value="Unassembled WGS sequence"/>
</dbReference>
<dbReference type="AlphaFoldDB" id="A0A3A1P7J9"/>